<dbReference type="PANTHER" id="PTHR31066">
    <property type="entry name" value="OS05G0427100 PROTEIN-RELATED"/>
    <property type="match status" value="1"/>
</dbReference>
<accession>A0A445G3Z5</accession>
<organism evidence="3 4">
    <name type="scientific">Glycine soja</name>
    <name type="common">Wild soybean</name>
    <dbReference type="NCBI Taxonomy" id="3848"/>
    <lineage>
        <taxon>Eukaryota</taxon>
        <taxon>Viridiplantae</taxon>
        <taxon>Streptophyta</taxon>
        <taxon>Embryophyta</taxon>
        <taxon>Tracheophyta</taxon>
        <taxon>Spermatophyta</taxon>
        <taxon>Magnoliopsida</taxon>
        <taxon>eudicotyledons</taxon>
        <taxon>Gunneridae</taxon>
        <taxon>Pentapetalae</taxon>
        <taxon>rosids</taxon>
        <taxon>fabids</taxon>
        <taxon>Fabales</taxon>
        <taxon>Fabaceae</taxon>
        <taxon>Papilionoideae</taxon>
        <taxon>50 kb inversion clade</taxon>
        <taxon>NPAAA clade</taxon>
        <taxon>indigoferoid/millettioid clade</taxon>
        <taxon>Phaseoleae</taxon>
        <taxon>Glycine</taxon>
        <taxon>Glycine subgen. Soja</taxon>
    </lineage>
</organism>
<dbReference type="Pfam" id="PF00564">
    <property type="entry name" value="PB1"/>
    <property type="match status" value="1"/>
</dbReference>
<feature type="region of interest" description="Disordered" evidence="1">
    <location>
        <begin position="112"/>
        <end position="140"/>
    </location>
</feature>
<feature type="domain" description="PB1" evidence="2">
    <location>
        <begin position="24"/>
        <end position="110"/>
    </location>
</feature>
<dbReference type="Gene3D" id="3.10.20.90">
    <property type="entry name" value="Phosphatidylinositol 3-kinase Catalytic Subunit, Chain A, domain 1"/>
    <property type="match status" value="1"/>
</dbReference>
<dbReference type="Proteomes" id="UP000289340">
    <property type="component" value="Chromosome 17"/>
</dbReference>
<dbReference type="AlphaFoldDB" id="A0A445G3Z5"/>
<dbReference type="EMBL" id="QZWG01000017">
    <property type="protein sequence ID" value="RZB55910.1"/>
    <property type="molecule type" value="Genomic_DNA"/>
</dbReference>
<keyword evidence="4" id="KW-1185">Reference proteome</keyword>
<proteinExistence type="predicted"/>
<evidence type="ECO:0000256" key="1">
    <source>
        <dbReference type="SAM" id="MobiDB-lite"/>
    </source>
</evidence>
<gene>
    <name evidence="3" type="ORF">D0Y65_045257</name>
</gene>
<dbReference type="SUPFAM" id="SSF54277">
    <property type="entry name" value="CAD &amp; PB1 domains"/>
    <property type="match status" value="1"/>
</dbReference>
<reference evidence="3 4" key="1">
    <citation type="submission" date="2018-09" db="EMBL/GenBank/DDBJ databases">
        <title>A high-quality reference genome of wild soybean provides a powerful tool to mine soybean genomes.</title>
        <authorList>
            <person name="Xie M."/>
            <person name="Chung C.Y.L."/>
            <person name="Li M.-W."/>
            <person name="Wong F.-L."/>
            <person name="Chan T.-F."/>
            <person name="Lam H.-M."/>
        </authorList>
    </citation>
    <scope>NUCLEOTIDE SEQUENCE [LARGE SCALE GENOMIC DNA]</scope>
    <source>
        <strain evidence="4">cv. W05</strain>
        <tissue evidence="3">Hypocotyl of etiolated seedlings</tissue>
    </source>
</reference>
<comment type="caution">
    <text evidence="3">The sequence shown here is derived from an EMBL/GenBank/DDBJ whole genome shotgun (WGS) entry which is preliminary data.</text>
</comment>
<protein>
    <recommendedName>
        <fullName evidence="2">PB1 domain-containing protein</fullName>
    </recommendedName>
</protein>
<dbReference type="PANTHER" id="PTHR31066:SF99">
    <property type="entry name" value="PB1 DOMAIN PROTEIN"/>
    <property type="match status" value="1"/>
</dbReference>
<dbReference type="SMART" id="SM00666">
    <property type="entry name" value="PB1"/>
    <property type="match status" value="1"/>
</dbReference>
<dbReference type="InterPro" id="IPR053198">
    <property type="entry name" value="Gynoecium_Dev_Regulator"/>
</dbReference>
<evidence type="ECO:0000313" key="4">
    <source>
        <dbReference type="Proteomes" id="UP000289340"/>
    </source>
</evidence>
<name>A0A445G3Z5_GLYSO</name>
<dbReference type="CDD" id="cd06410">
    <property type="entry name" value="PB1_UP2"/>
    <property type="match status" value="1"/>
</dbReference>
<evidence type="ECO:0000259" key="2">
    <source>
        <dbReference type="SMART" id="SM00666"/>
    </source>
</evidence>
<evidence type="ECO:0000313" key="3">
    <source>
        <dbReference type="EMBL" id="RZB55910.1"/>
    </source>
</evidence>
<dbReference type="InterPro" id="IPR000270">
    <property type="entry name" value="PB1_dom"/>
</dbReference>
<sequence>MESKAIDNTIKILYSYGGKILPRHTDAKLRYYGGHTRVLSLHPSTSFSELILKLTELCASPVTLKCPLPNGDLDTLISVTSDEDLANIIHLYDRASSSLPHRLKIRAILSPPKKLSPSPSSPSSSAAHSPSGGSPHSAADSLPCPAAHQFVRRKCSPVPVAYPISVRSGAAKGCMYTRQLDGSPRFLYRGVHWNNYCH</sequence>
<feature type="compositionally biased region" description="Low complexity" evidence="1">
    <location>
        <begin position="112"/>
        <end position="139"/>
    </location>
</feature>